<evidence type="ECO:0000313" key="5">
    <source>
        <dbReference type="Proteomes" id="UP000251993"/>
    </source>
</evidence>
<dbReference type="PANTHER" id="PTHR46825:SF11">
    <property type="entry name" value="PENICILLIN-BINDING PROTEIN 4"/>
    <property type="match status" value="1"/>
</dbReference>
<evidence type="ECO:0000313" key="4">
    <source>
        <dbReference type="EMBL" id="AXE17739.1"/>
    </source>
</evidence>
<dbReference type="PANTHER" id="PTHR46825">
    <property type="entry name" value="D-ALANYL-D-ALANINE-CARBOXYPEPTIDASE/ENDOPEPTIDASE AMPH"/>
    <property type="match status" value="1"/>
</dbReference>
<comment type="subcellular location">
    <subcellularLocation>
        <location evidence="1">Membrane</location>
    </subcellularLocation>
</comment>
<dbReference type="InterPro" id="IPR012338">
    <property type="entry name" value="Beta-lactam/transpept-like"/>
</dbReference>
<evidence type="ECO:0000256" key="1">
    <source>
        <dbReference type="ARBA" id="ARBA00004370"/>
    </source>
</evidence>
<feature type="domain" description="Beta-lactamase-related" evidence="3">
    <location>
        <begin position="19"/>
        <end position="327"/>
    </location>
</feature>
<keyword evidence="2" id="KW-0472">Membrane</keyword>
<dbReference type="AlphaFoldDB" id="A0A344TGG8"/>
<proteinExistence type="predicted"/>
<dbReference type="GO" id="GO:0016787">
    <property type="term" value="F:hydrolase activity"/>
    <property type="evidence" value="ECO:0007669"/>
    <property type="project" value="UniProtKB-KW"/>
</dbReference>
<protein>
    <submittedName>
        <fullName evidence="4">Serine hydrolase</fullName>
    </submittedName>
</protein>
<dbReference type="Pfam" id="PF00144">
    <property type="entry name" value="Beta-lactamase"/>
    <property type="match status" value="1"/>
</dbReference>
<evidence type="ECO:0000259" key="3">
    <source>
        <dbReference type="Pfam" id="PF00144"/>
    </source>
</evidence>
<keyword evidence="5" id="KW-1185">Reference proteome</keyword>
<evidence type="ECO:0000256" key="2">
    <source>
        <dbReference type="ARBA" id="ARBA00023136"/>
    </source>
</evidence>
<reference evidence="4 5" key="1">
    <citation type="submission" date="2018-07" db="EMBL/GenBank/DDBJ databases">
        <title>Genome sequencing of Runella.</title>
        <authorList>
            <person name="Baek M.-G."/>
            <person name="Yi H."/>
        </authorList>
    </citation>
    <scope>NUCLEOTIDE SEQUENCE [LARGE SCALE GENOMIC DNA]</scope>
    <source>
        <strain evidence="4 5">HYN0085</strain>
    </source>
</reference>
<dbReference type="OrthoDB" id="9793489at2"/>
<accession>A0A344TGG8</accession>
<organism evidence="4 5">
    <name type="scientific">Runella rosea</name>
    <dbReference type="NCBI Taxonomy" id="2259595"/>
    <lineage>
        <taxon>Bacteria</taxon>
        <taxon>Pseudomonadati</taxon>
        <taxon>Bacteroidota</taxon>
        <taxon>Cytophagia</taxon>
        <taxon>Cytophagales</taxon>
        <taxon>Spirosomataceae</taxon>
        <taxon>Runella</taxon>
    </lineage>
</organism>
<dbReference type="InterPro" id="IPR001466">
    <property type="entry name" value="Beta-lactam-related"/>
</dbReference>
<keyword evidence="4" id="KW-0378">Hydrolase</keyword>
<dbReference type="RefSeq" id="WP_114066524.1">
    <property type="nucleotide sequence ID" value="NZ_CP030850.1"/>
</dbReference>
<dbReference type="GO" id="GO:0016020">
    <property type="term" value="C:membrane"/>
    <property type="evidence" value="ECO:0007669"/>
    <property type="project" value="UniProtKB-SubCell"/>
</dbReference>
<dbReference type="KEGG" id="run:DR864_08320"/>
<name>A0A344TGG8_9BACT</name>
<dbReference type="SUPFAM" id="SSF56601">
    <property type="entry name" value="beta-lactamase/transpeptidase-like"/>
    <property type="match status" value="1"/>
</dbReference>
<dbReference type="EMBL" id="CP030850">
    <property type="protein sequence ID" value="AXE17739.1"/>
    <property type="molecule type" value="Genomic_DNA"/>
</dbReference>
<sequence>MKFLLSSFLFLSFSVFSQKYDAILKKYDTFNGVVLVANQGKIEYLKGVGVANRQEGILINPQTKFRICSITKTFTAVLILQLMEEGKLQLVDKISKYLPDYQGEGKDKINLHHLLTYSSGIENLDQNNEIMYALKWPLDSIVRKYCSGKLVSEPGAQFSYKNADYILLGKIIEAITQKPFEQALKERILDKVRLKNSGLLSNGQIVKGLTNSYLYDSTAKSFMNDDPYWIENFYASGAMYSTAEDLLKFDQAIFKNQLLSKTSTELMLKSYPELWYVAYGFWVSENTFADRKIRCADRQGSISGSNTSWLHLIDENKTFIIFSNTDAVKLNDLRTELVEASLGK</sequence>
<dbReference type="Gene3D" id="3.40.710.10">
    <property type="entry name" value="DD-peptidase/beta-lactamase superfamily"/>
    <property type="match status" value="1"/>
</dbReference>
<dbReference type="Proteomes" id="UP000251993">
    <property type="component" value="Chromosome"/>
</dbReference>
<dbReference type="InterPro" id="IPR050491">
    <property type="entry name" value="AmpC-like"/>
</dbReference>
<gene>
    <name evidence="4" type="ORF">DR864_08320</name>
</gene>